<dbReference type="WBParaSite" id="Hba_00499">
    <property type="protein sequence ID" value="Hba_00499"/>
    <property type="gene ID" value="Hba_00499"/>
</dbReference>
<reference evidence="2" key="1">
    <citation type="submission" date="2016-11" db="UniProtKB">
        <authorList>
            <consortium name="WormBaseParasite"/>
        </authorList>
    </citation>
    <scope>IDENTIFICATION</scope>
</reference>
<dbReference type="SUPFAM" id="SSF50729">
    <property type="entry name" value="PH domain-like"/>
    <property type="match status" value="1"/>
</dbReference>
<keyword evidence="1" id="KW-1185">Reference proteome</keyword>
<accession>A0A1I7W779</accession>
<evidence type="ECO:0000313" key="2">
    <source>
        <dbReference type="WBParaSite" id="Hba_00499"/>
    </source>
</evidence>
<proteinExistence type="predicted"/>
<sequence length="384" mass="45046">MYPTILLKEHKFMVSKVQIDPLIDPLYQRMFRIFSHFADVCPSGSLNPSQGVFILEELLRESGKLTTSRNLNFTEECVSFRELLGLLELLFPDRSELEPAADRVFERLLNHIIRKISASGSYLSRARFKNMISVGFVLYRSHHTTRGCLPITRKKKWKLVWCTLSPGVINIWPLKKGTDIVSRRTITLDRECKIGENTMENDRFLWILNTGLKSYHFSHFDQLLSRAFIHIRLAINYPTKIELAEYDRRRSLRYDSKSKSEIYYLLLKKELDMERRALKDEEIVRGLATRMLEEEKQKSEHMEKVLAELQHRLHNTITKSQRLDTVQEDEMLGTIPTRDYVDQEPDINGDEVADYIEESETVDLGREGREVWNKDFLIISTQSI</sequence>
<name>A0A1I7W779_HETBA</name>
<protein>
    <submittedName>
        <fullName evidence="2">WHIM1 domain-containing protein</fullName>
    </submittedName>
</protein>
<evidence type="ECO:0000313" key="1">
    <source>
        <dbReference type="Proteomes" id="UP000095283"/>
    </source>
</evidence>
<dbReference type="Proteomes" id="UP000095283">
    <property type="component" value="Unplaced"/>
</dbReference>
<organism evidence="1 2">
    <name type="scientific">Heterorhabditis bacteriophora</name>
    <name type="common">Entomopathogenic nematode worm</name>
    <dbReference type="NCBI Taxonomy" id="37862"/>
    <lineage>
        <taxon>Eukaryota</taxon>
        <taxon>Metazoa</taxon>
        <taxon>Ecdysozoa</taxon>
        <taxon>Nematoda</taxon>
        <taxon>Chromadorea</taxon>
        <taxon>Rhabditida</taxon>
        <taxon>Rhabditina</taxon>
        <taxon>Rhabditomorpha</taxon>
        <taxon>Strongyloidea</taxon>
        <taxon>Heterorhabditidae</taxon>
        <taxon>Heterorhabditis</taxon>
    </lineage>
</organism>
<dbReference type="AlphaFoldDB" id="A0A1I7W779"/>